<gene>
    <name evidence="5" type="ORF">FKG95_27825</name>
</gene>
<accession>A0A545SZ78</accession>
<evidence type="ECO:0000256" key="3">
    <source>
        <dbReference type="ARBA" id="ARBA00022729"/>
    </source>
</evidence>
<feature type="chain" id="PRO_5021725768" evidence="4">
    <location>
        <begin position="34"/>
        <end position="357"/>
    </location>
</feature>
<dbReference type="GO" id="GO:0055085">
    <property type="term" value="P:transmembrane transport"/>
    <property type="evidence" value="ECO:0007669"/>
    <property type="project" value="InterPro"/>
</dbReference>
<dbReference type="Proteomes" id="UP000315252">
    <property type="component" value="Unassembled WGS sequence"/>
</dbReference>
<dbReference type="Pfam" id="PF03480">
    <property type="entry name" value="DctP"/>
    <property type="match status" value="1"/>
</dbReference>
<reference evidence="5 6" key="1">
    <citation type="submission" date="2019-06" db="EMBL/GenBank/DDBJ databases">
        <title>Whole genome sequence for Rhodospirillaceae sp. R148.</title>
        <authorList>
            <person name="Wang G."/>
        </authorList>
    </citation>
    <scope>NUCLEOTIDE SEQUENCE [LARGE SCALE GENOMIC DNA]</scope>
    <source>
        <strain evidence="5 6">R148</strain>
    </source>
</reference>
<dbReference type="InterPro" id="IPR038404">
    <property type="entry name" value="TRAP_DctP_sf"/>
</dbReference>
<dbReference type="PANTHER" id="PTHR33376:SF7">
    <property type="entry name" value="C4-DICARBOXYLATE-BINDING PROTEIN DCTB"/>
    <property type="match status" value="1"/>
</dbReference>
<keyword evidence="2" id="KW-0813">Transport</keyword>
<name>A0A545SZ78_9PROT</name>
<sequence>MMTWKKLAATTAAFGFGAAALSGIAINTTPAMAADTTLKIAFLGSPDDEDYDGSLVLKNYVESASNGAIEVEIFPSGRFCSNADECSEALLDGRLEIYITTNGGLAGWYPPAQFLDLPYLLPNDRVAECVFDGPLVSKIRAAVLQDVGAARLMVVSNTGGWRNIATTSKQVKTPDDVDGLKLRTIGADIQIELVKSLGGNPTPIAWPEVYTSLGTGVVEGTKNGITDIVNMKFQDHLKYISLDGHAYMAALWWMNEDAFQDLSPEHQRIVYDGFQFLKQTARVLPMRKGVDAFETFKEAGGTIYSPTAEEKAAFQKAAQPVWDWYAKNFGNEWINAAQTAVNDCEAKLTAEFEEAAK</sequence>
<comment type="caution">
    <text evidence="5">The sequence shown here is derived from an EMBL/GenBank/DDBJ whole genome shotgun (WGS) entry which is preliminary data.</text>
</comment>
<evidence type="ECO:0000313" key="6">
    <source>
        <dbReference type="Proteomes" id="UP000315252"/>
    </source>
</evidence>
<comment type="similarity">
    <text evidence="1">Belongs to the bacterial solute-binding protein 7 family.</text>
</comment>
<dbReference type="EMBL" id="VHSH01000017">
    <property type="protein sequence ID" value="TQV70282.1"/>
    <property type="molecule type" value="Genomic_DNA"/>
</dbReference>
<dbReference type="AlphaFoldDB" id="A0A545SZ78"/>
<keyword evidence="3 4" id="KW-0732">Signal</keyword>
<dbReference type="NCBIfam" id="NF037995">
    <property type="entry name" value="TRAP_S1"/>
    <property type="match status" value="1"/>
</dbReference>
<organism evidence="5 6">
    <name type="scientific">Denitrobaculum tricleocarpae</name>
    <dbReference type="NCBI Taxonomy" id="2591009"/>
    <lineage>
        <taxon>Bacteria</taxon>
        <taxon>Pseudomonadati</taxon>
        <taxon>Pseudomonadota</taxon>
        <taxon>Alphaproteobacteria</taxon>
        <taxon>Rhodospirillales</taxon>
        <taxon>Rhodospirillaceae</taxon>
        <taxon>Denitrobaculum</taxon>
    </lineage>
</organism>
<dbReference type="PANTHER" id="PTHR33376">
    <property type="match status" value="1"/>
</dbReference>
<dbReference type="RefSeq" id="WP_142899740.1">
    <property type="nucleotide sequence ID" value="NZ_ML660068.1"/>
</dbReference>
<dbReference type="InterPro" id="IPR018389">
    <property type="entry name" value="DctP_fam"/>
</dbReference>
<keyword evidence="6" id="KW-1185">Reference proteome</keyword>
<evidence type="ECO:0000256" key="2">
    <source>
        <dbReference type="ARBA" id="ARBA00022448"/>
    </source>
</evidence>
<dbReference type="CDD" id="cd13677">
    <property type="entry name" value="PBP2_TRAP_SBP_like_6"/>
    <property type="match status" value="1"/>
</dbReference>
<proteinExistence type="inferred from homology"/>
<evidence type="ECO:0000256" key="4">
    <source>
        <dbReference type="SAM" id="SignalP"/>
    </source>
</evidence>
<evidence type="ECO:0000256" key="1">
    <source>
        <dbReference type="ARBA" id="ARBA00009023"/>
    </source>
</evidence>
<feature type="signal peptide" evidence="4">
    <location>
        <begin position="1"/>
        <end position="33"/>
    </location>
</feature>
<protein>
    <submittedName>
        <fullName evidence="5">C4-dicarboxylate ABC transporter substrate-binding protein</fullName>
    </submittedName>
</protein>
<dbReference type="OrthoDB" id="7375081at2"/>
<dbReference type="Gene3D" id="3.40.190.170">
    <property type="entry name" value="Bacterial extracellular solute-binding protein, family 7"/>
    <property type="match status" value="1"/>
</dbReference>
<evidence type="ECO:0000313" key="5">
    <source>
        <dbReference type="EMBL" id="TQV70282.1"/>
    </source>
</evidence>